<reference evidence="2" key="1">
    <citation type="submission" date="2023-06" db="EMBL/GenBank/DDBJ databases">
        <title>Survivors Of The Sea: Transcriptome response of Skeletonema marinoi to long-term dormancy.</title>
        <authorList>
            <person name="Pinder M.I.M."/>
            <person name="Kourtchenko O."/>
            <person name="Robertson E.K."/>
            <person name="Larsson T."/>
            <person name="Maumus F."/>
            <person name="Osuna-Cruz C.M."/>
            <person name="Vancaester E."/>
            <person name="Stenow R."/>
            <person name="Vandepoele K."/>
            <person name="Ploug H."/>
            <person name="Bruchert V."/>
            <person name="Godhe A."/>
            <person name="Topel M."/>
        </authorList>
    </citation>
    <scope>NUCLEOTIDE SEQUENCE</scope>
    <source>
        <strain evidence="2">R05AC</strain>
    </source>
</reference>
<evidence type="ECO:0000256" key="1">
    <source>
        <dbReference type="SAM" id="MobiDB-lite"/>
    </source>
</evidence>
<feature type="region of interest" description="Disordered" evidence="1">
    <location>
        <begin position="1"/>
        <end position="29"/>
    </location>
</feature>
<evidence type="ECO:0000313" key="3">
    <source>
        <dbReference type="Proteomes" id="UP001224775"/>
    </source>
</evidence>
<feature type="region of interest" description="Disordered" evidence="1">
    <location>
        <begin position="34"/>
        <end position="53"/>
    </location>
</feature>
<accession>A0AAD8YB65</accession>
<keyword evidence="3" id="KW-1185">Reference proteome</keyword>
<comment type="caution">
    <text evidence="2">The sequence shown here is derived from an EMBL/GenBank/DDBJ whole genome shotgun (WGS) entry which is preliminary data.</text>
</comment>
<proteinExistence type="predicted"/>
<organism evidence="2 3">
    <name type="scientific">Skeletonema marinoi</name>
    <dbReference type="NCBI Taxonomy" id="267567"/>
    <lineage>
        <taxon>Eukaryota</taxon>
        <taxon>Sar</taxon>
        <taxon>Stramenopiles</taxon>
        <taxon>Ochrophyta</taxon>
        <taxon>Bacillariophyta</taxon>
        <taxon>Coscinodiscophyceae</taxon>
        <taxon>Thalassiosirophycidae</taxon>
        <taxon>Thalassiosirales</taxon>
        <taxon>Skeletonemataceae</taxon>
        <taxon>Skeletonema</taxon>
        <taxon>Skeletonema marinoi-dohrnii complex</taxon>
    </lineage>
</organism>
<dbReference type="AlphaFoldDB" id="A0AAD8YB65"/>
<evidence type="ECO:0000313" key="2">
    <source>
        <dbReference type="EMBL" id="KAK1743241.1"/>
    </source>
</evidence>
<name>A0AAD8YB65_9STRA</name>
<feature type="region of interest" description="Disordered" evidence="1">
    <location>
        <begin position="169"/>
        <end position="192"/>
    </location>
</feature>
<feature type="compositionally biased region" description="Low complexity" evidence="1">
    <location>
        <begin position="118"/>
        <end position="129"/>
    </location>
</feature>
<gene>
    <name evidence="2" type="ORF">QTG54_005862</name>
</gene>
<feature type="compositionally biased region" description="Basic residues" evidence="1">
    <location>
        <begin position="183"/>
        <end position="192"/>
    </location>
</feature>
<feature type="region of interest" description="Disordered" evidence="1">
    <location>
        <begin position="108"/>
        <end position="129"/>
    </location>
</feature>
<dbReference type="EMBL" id="JATAAI010000009">
    <property type="protein sequence ID" value="KAK1743241.1"/>
    <property type="molecule type" value="Genomic_DNA"/>
</dbReference>
<dbReference type="Proteomes" id="UP001224775">
    <property type="component" value="Unassembled WGS sequence"/>
</dbReference>
<protein>
    <submittedName>
        <fullName evidence="2">Uncharacterized protein</fullName>
    </submittedName>
</protein>
<sequence length="291" mass="31545">MNLNAENKGCIAETNTNKRPMEKRKHSEIGTDAAAVSSGAMSGEQSPAAPMHEDMHQQPLLSGMEPLSEPLKVCLDDDSSIEDGEEDMFDDDAFYFGDEDFAALMSHESMKRPRRSTAPASAALASQSSLQSPLHHSASMFNEHLGIGSVTASSSATALSSTASLGNLTASSSHASCNSSLSKKSKSKRRVSLHNSVAVMPIPSRTEYSNSAKERLWSSANDLYRNAVRNSIEFASEGWNWRTVADDDQMVQSPSGERIHPIHFHNAPTTGQEKRDIECENDLMESEPVAA</sequence>
<feature type="compositionally biased region" description="Low complexity" evidence="1">
    <location>
        <begin position="169"/>
        <end position="182"/>
    </location>
</feature>